<evidence type="ECO:0000313" key="11">
    <source>
        <dbReference type="EMBL" id="NYS24742.1"/>
    </source>
</evidence>
<dbReference type="PANTHER" id="PTHR46173">
    <property type="entry name" value="CCA TRNA NUCLEOTIDYLTRANSFERASE 1, MITOCHONDRIAL"/>
    <property type="match status" value="1"/>
</dbReference>
<dbReference type="InterPro" id="IPR032828">
    <property type="entry name" value="PolyA_RNA-bd"/>
</dbReference>
<feature type="domain" description="Poly A polymerase head" evidence="9">
    <location>
        <begin position="28"/>
        <end position="150"/>
    </location>
</feature>
<dbReference type="RefSeq" id="WP_179905448.1">
    <property type="nucleotide sequence ID" value="NZ_JACBXS010000011.1"/>
</dbReference>
<comment type="caution">
    <text evidence="11">The sequence shown here is derived from an EMBL/GenBank/DDBJ whole genome shotgun (WGS) entry which is preliminary data.</text>
</comment>
<dbReference type="CDD" id="cd05398">
    <property type="entry name" value="NT_ClassII-CCAase"/>
    <property type="match status" value="1"/>
</dbReference>
<dbReference type="GO" id="GO:0046872">
    <property type="term" value="F:metal ion binding"/>
    <property type="evidence" value="ECO:0007669"/>
    <property type="project" value="UniProtKB-KW"/>
</dbReference>
<dbReference type="Pfam" id="PF12627">
    <property type="entry name" value="PolyA_pol_RNAbd"/>
    <property type="match status" value="1"/>
</dbReference>
<keyword evidence="12" id="KW-1185">Reference proteome</keyword>
<dbReference type="InterPro" id="IPR043519">
    <property type="entry name" value="NT_sf"/>
</dbReference>
<keyword evidence="8" id="KW-0694">RNA-binding</keyword>
<gene>
    <name evidence="11" type="ORF">HUK65_07025</name>
</gene>
<dbReference type="SUPFAM" id="SSF81301">
    <property type="entry name" value="Nucleotidyltransferase"/>
    <property type="match status" value="1"/>
</dbReference>
<evidence type="ECO:0000256" key="8">
    <source>
        <dbReference type="RuleBase" id="RU003953"/>
    </source>
</evidence>
<evidence type="ECO:0000256" key="7">
    <source>
        <dbReference type="ARBA" id="ARBA00022842"/>
    </source>
</evidence>
<dbReference type="Proteomes" id="UP000529417">
    <property type="component" value="Unassembled WGS sequence"/>
</dbReference>
<evidence type="ECO:0000256" key="6">
    <source>
        <dbReference type="ARBA" id="ARBA00022741"/>
    </source>
</evidence>
<dbReference type="Pfam" id="PF01743">
    <property type="entry name" value="PolyA_pol"/>
    <property type="match status" value="1"/>
</dbReference>
<sequence>MKASGTWLSDTATQAVLAMLAQGGHQAFCVGGCVRDALIGRGVSDVDIATDAHPQTVIDLAARAGLKAVPTGIDHGTITVVAEGRGFEVTTFRRDVETFGRHAVIAFADRLEDDAARRDFTMNALYARADGTVVDPLGGGLADLVQRRVRFVGEPADRIREDYLRILRFFRFQAHFGDPLRPMDGAALAACAAHAGGMAQLSQERVGAEMRKLLAAPDPAPAVEGMAQTGVLGVILPGADPSGLRLMVHLEAGIAPGWLRRLAVLAPQDPETTLRLTRAEARNLARIRDHAATDASLAALGYWLGADPGADAALLRAARARELLAPGWQDEIARGAEQRFPLKARDLMPDYNGPALGQRLRELEWRWVASDFTLTRAQLLA</sequence>
<accession>A0A7Z0KXC3</accession>
<keyword evidence="4" id="KW-0548">Nucleotidyltransferase</keyword>
<dbReference type="GO" id="GO:0016779">
    <property type="term" value="F:nucleotidyltransferase activity"/>
    <property type="evidence" value="ECO:0007669"/>
    <property type="project" value="UniProtKB-KW"/>
</dbReference>
<dbReference type="GO" id="GO:0008033">
    <property type="term" value="P:tRNA processing"/>
    <property type="evidence" value="ECO:0007669"/>
    <property type="project" value="UniProtKB-KW"/>
</dbReference>
<evidence type="ECO:0000313" key="12">
    <source>
        <dbReference type="Proteomes" id="UP000529417"/>
    </source>
</evidence>
<keyword evidence="7" id="KW-0460">Magnesium</keyword>
<dbReference type="Gene3D" id="1.10.3090.10">
    <property type="entry name" value="cca-adding enzyme, domain 2"/>
    <property type="match status" value="1"/>
</dbReference>
<evidence type="ECO:0000256" key="5">
    <source>
        <dbReference type="ARBA" id="ARBA00022723"/>
    </source>
</evidence>
<dbReference type="EMBL" id="JACBXS010000011">
    <property type="protein sequence ID" value="NYS24742.1"/>
    <property type="molecule type" value="Genomic_DNA"/>
</dbReference>
<comment type="similarity">
    <text evidence="8">Belongs to the tRNA nucleotidyltransferase/poly(A) polymerase family.</text>
</comment>
<comment type="cofactor">
    <cofactor evidence="1">
        <name>Mg(2+)</name>
        <dbReference type="ChEBI" id="CHEBI:18420"/>
    </cofactor>
</comment>
<dbReference type="SUPFAM" id="SSF81891">
    <property type="entry name" value="Poly A polymerase C-terminal region-like"/>
    <property type="match status" value="1"/>
</dbReference>
<evidence type="ECO:0000259" key="9">
    <source>
        <dbReference type="Pfam" id="PF01743"/>
    </source>
</evidence>
<dbReference type="InterPro" id="IPR050264">
    <property type="entry name" value="Bact_CCA-adding_enz_type3_sf"/>
</dbReference>
<name>A0A7Z0KXC3_9RHOB</name>
<evidence type="ECO:0000256" key="3">
    <source>
        <dbReference type="ARBA" id="ARBA00022694"/>
    </source>
</evidence>
<evidence type="ECO:0000256" key="4">
    <source>
        <dbReference type="ARBA" id="ARBA00022695"/>
    </source>
</evidence>
<dbReference type="Gene3D" id="3.30.460.10">
    <property type="entry name" value="Beta Polymerase, domain 2"/>
    <property type="match status" value="1"/>
</dbReference>
<dbReference type="PANTHER" id="PTHR46173:SF1">
    <property type="entry name" value="CCA TRNA NUCLEOTIDYLTRANSFERASE 1, MITOCHONDRIAL"/>
    <property type="match status" value="1"/>
</dbReference>
<keyword evidence="3" id="KW-0819">tRNA processing</keyword>
<protein>
    <submittedName>
        <fullName evidence="11">CCA tRNA nucleotidyltransferase</fullName>
    </submittedName>
</protein>
<dbReference type="GO" id="GO:0000166">
    <property type="term" value="F:nucleotide binding"/>
    <property type="evidence" value="ECO:0007669"/>
    <property type="project" value="UniProtKB-KW"/>
</dbReference>
<organism evidence="11 12">
    <name type="scientific">Rhabdonatronobacter sediminivivens</name>
    <dbReference type="NCBI Taxonomy" id="2743469"/>
    <lineage>
        <taxon>Bacteria</taxon>
        <taxon>Pseudomonadati</taxon>
        <taxon>Pseudomonadota</taxon>
        <taxon>Alphaproteobacteria</taxon>
        <taxon>Rhodobacterales</taxon>
        <taxon>Paracoccaceae</taxon>
        <taxon>Rhabdonatronobacter</taxon>
    </lineage>
</organism>
<feature type="domain" description="tRNA nucleotidyltransferase/poly(A) polymerase RNA and SrmB- binding" evidence="10">
    <location>
        <begin position="187"/>
        <end position="240"/>
    </location>
</feature>
<dbReference type="InterPro" id="IPR002646">
    <property type="entry name" value="PolA_pol_head_dom"/>
</dbReference>
<proteinExistence type="inferred from homology"/>
<evidence type="ECO:0000256" key="1">
    <source>
        <dbReference type="ARBA" id="ARBA00001946"/>
    </source>
</evidence>
<keyword evidence="5" id="KW-0479">Metal-binding</keyword>
<evidence type="ECO:0000256" key="2">
    <source>
        <dbReference type="ARBA" id="ARBA00022679"/>
    </source>
</evidence>
<dbReference type="AlphaFoldDB" id="A0A7Z0KXC3"/>
<dbReference type="GO" id="GO:0000049">
    <property type="term" value="F:tRNA binding"/>
    <property type="evidence" value="ECO:0007669"/>
    <property type="project" value="TreeGrafter"/>
</dbReference>
<reference evidence="11 12" key="1">
    <citation type="journal article" date="2000" name="Arch. Microbiol.">
        <title>Rhodobaca bogoriensis gen. nov. and sp. nov., an alkaliphilic purple nonsulfur bacterium from African Rift Valley soda lakes.</title>
        <authorList>
            <person name="Milford A.D."/>
            <person name="Achenbach L.A."/>
            <person name="Jung D.O."/>
            <person name="Madigan M.T."/>
        </authorList>
    </citation>
    <scope>NUCLEOTIDE SEQUENCE [LARGE SCALE GENOMIC DNA]</scope>
    <source>
        <strain evidence="11 12">2376</strain>
    </source>
</reference>
<keyword evidence="2 8" id="KW-0808">Transferase</keyword>
<keyword evidence="6" id="KW-0547">Nucleotide-binding</keyword>
<evidence type="ECO:0000259" key="10">
    <source>
        <dbReference type="Pfam" id="PF12627"/>
    </source>
</evidence>